<dbReference type="Proteomes" id="UP000298652">
    <property type="component" value="Chromosome 9"/>
</dbReference>
<evidence type="ECO:0008006" key="4">
    <source>
        <dbReference type="Google" id="ProtNLM"/>
    </source>
</evidence>
<evidence type="ECO:0000313" key="3">
    <source>
        <dbReference type="Proteomes" id="UP000298652"/>
    </source>
</evidence>
<feature type="region of interest" description="Disordered" evidence="1">
    <location>
        <begin position="279"/>
        <end position="332"/>
    </location>
</feature>
<keyword evidence="3" id="KW-1185">Reference proteome</keyword>
<dbReference type="AlphaFoldDB" id="A0A4U6T9G7"/>
<gene>
    <name evidence="2" type="ORF">SEVIR_9G568900v2</name>
</gene>
<proteinExistence type="predicted"/>
<accession>A0A4U6T9G7</accession>
<evidence type="ECO:0000256" key="1">
    <source>
        <dbReference type="SAM" id="MobiDB-lite"/>
    </source>
</evidence>
<dbReference type="Gramene" id="TKV98579">
    <property type="protein sequence ID" value="TKV98579"/>
    <property type="gene ID" value="SEVIR_9G568900v2"/>
</dbReference>
<dbReference type="OMA" id="RWMCVAE"/>
<sequence length="480" mass="52129">MAAAARGPPVTLRDFLELGCDSSSDGFRSYPRCLPWSDEALQVPVRLLVEADHLRRSPSRSPSSLFSLAKSPGPGALARISSLSRSFSRRIKEGFWRRREDEEEDDLYFDDRDSCGFPSPQVSSCSASDSESEYAEADDVAIDEKMACPSTSQPAFQCSSSAEHDCTDAGAPGAAGDGKKMQAVAADGDSAVGRGKLGMEDKQQLSPVSVLDFPFDDDDGDERSDAGTCSPSFHRCPPPPDLLHSRTMTKQAQLLHKIRRYDGIAQAVDPVDLEARFTTTSESGESVDASTHPATTSSCTDTTSSATTTKTASRHGEEHQSVEQPSQEPEEPDEYRLLARLLLEDTVAVVDEVSQVLLLEFFTEGLDRLRCSSAAGSVVGAIISPRVDDERDKVAAEALVRAAAEWLRGAGAQWGIRDVMLSGKAALEDMERGRRWMCVGEEEREVGAAVEGFVMDELVDELVEELAPCWHGDGRRRSSR</sequence>
<feature type="compositionally biased region" description="Low complexity" evidence="1">
    <location>
        <begin position="294"/>
        <end position="311"/>
    </location>
</feature>
<protein>
    <recommendedName>
        <fullName evidence="4">DUF4378 domain-containing protein</fullName>
    </recommendedName>
</protein>
<dbReference type="EMBL" id="CM016560">
    <property type="protein sequence ID" value="TKV98579.1"/>
    <property type="molecule type" value="Genomic_DNA"/>
</dbReference>
<feature type="region of interest" description="Disordered" evidence="1">
    <location>
        <begin position="192"/>
        <end position="244"/>
    </location>
</feature>
<dbReference type="PANTHER" id="PTHR33623:SF4">
    <property type="entry name" value="DUF4378 DOMAIN-CONTAINING PROTEIN"/>
    <property type="match status" value="1"/>
</dbReference>
<dbReference type="PANTHER" id="PTHR33623">
    <property type="entry name" value="OS04G0572500 PROTEIN"/>
    <property type="match status" value="1"/>
</dbReference>
<evidence type="ECO:0000313" key="2">
    <source>
        <dbReference type="EMBL" id="TKV98579.1"/>
    </source>
</evidence>
<reference evidence="2" key="1">
    <citation type="submission" date="2019-03" db="EMBL/GenBank/DDBJ databases">
        <title>WGS assembly of Setaria viridis.</title>
        <authorList>
            <person name="Huang P."/>
            <person name="Jenkins J."/>
            <person name="Grimwood J."/>
            <person name="Barry K."/>
            <person name="Healey A."/>
            <person name="Mamidi S."/>
            <person name="Sreedasyam A."/>
            <person name="Shu S."/>
            <person name="Feldman M."/>
            <person name="Wu J."/>
            <person name="Yu Y."/>
            <person name="Chen C."/>
            <person name="Johnson J."/>
            <person name="Rokhsar D."/>
            <person name="Baxter I."/>
            <person name="Schmutz J."/>
            <person name="Brutnell T."/>
            <person name="Kellogg E."/>
        </authorList>
    </citation>
    <scope>NUCLEOTIDE SEQUENCE [LARGE SCALE GENOMIC DNA]</scope>
</reference>
<feature type="compositionally biased region" description="Polar residues" evidence="1">
    <location>
        <begin position="279"/>
        <end position="293"/>
    </location>
</feature>
<organism evidence="2 3">
    <name type="scientific">Setaria viridis</name>
    <name type="common">Green bristlegrass</name>
    <name type="synonym">Setaria italica subsp. viridis</name>
    <dbReference type="NCBI Taxonomy" id="4556"/>
    <lineage>
        <taxon>Eukaryota</taxon>
        <taxon>Viridiplantae</taxon>
        <taxon>Streptophyta</taxon>
        <taxon>Embryophyta</taxon>
        <taxon>Tracheophyta</taxon>
        <taxon>Spermatophyta</taxon>
        <taxon>Magnoliopsida</taxon>
        <taxon>Liliopsida</taxon>
        <taxon>Poales</taxon>
        <taxon>Poaceae</taxon>
        <taxon>PACMAD clade</taxon>
        <taxon>Panicoideae</taxon>
        <taxon>Panicodae</taxon>
        <taxon>Paniceae</taxon>
        <taxon>Cenchrinae</taxon>
        <taxon>Setaria</taxon>
    </lineage>
</organism>
<name>A0A4U6T9G7_SETVI</name>